<keyword evidence="4" id="KW-0547">Nucleotide-binding</keyword>
<accession>A0A921ELP1</accession>
<dbReference type="InterPro" id="IPR001736">
    <property type="entry name" value="PLipase_D/transphosphatidylase"/>
</dbReference>
<dbReference type="CDD" id="cd18032">
    <property type="entry name" value="DEXHc_RE_I_III_res"/>
    <property type="match status" value="1"/>
</dbReference>
<dbReference type="SMART" id="SM00490">
    <property type="entry name" value="HELICc"/>
    <property type="match status" value="1"/>
</dbReference>
<dbReference type="GO" id="GO:0004386">
    <property type="term" value="F:helicase activity"/>
    <property type="evidence" value="ECO:0007669"/>
    <property type="project" value="UniProtKB-KW"/>
</dbReference>
<dbReference type="Pfam" id="PF04851">
    <property type="entry name" value="ResIII"/>
    <property type="match status" value="1"/>
</dbReference>
<dbReference type="InterPro" id="IPR014001">
    <property type="entry name" value="Helicase_ATP-bd"/>
</dbReference>
<keyword evidence="4" id="KW-0067">ATP-binding</keyword>
<name>A0A921ELP1_9ACTN</name>
<dbReference type="SUPFAM" id="SSF56024">
    <property type="entry name" value="Phospholipase D/nuclease"/>
    <property type="match status" value="1"/>
</dbReference>
<evidence type="ECO:0000259" key="2">
    <source>
        <dbReference type="PROSITE" id="PS51192"/>
    </source>
</evidence>
<feature type="domain" description="Helicase C-terminal" evidence="3">
    <location>
        <begin position="426"/>
        <end position="587"/>
    </location>
</feature>
<dbReference type="InterPro" id="IPR021835">
    <property type="entry name" value="DUF3427"/>
</dbReference>
<dbReference type="InterPro" id="IPR025202">
    <property type="entry name" value="PLD-like_dom"/>
</dbReference>
<proteinExistence type="predicted"/>
<feature type="domain" description="PLD phosphodiesterase" evidence="1">
    <location>
        <begin position="112"/>
        <end position="142"/>
    </location>
</feature>
<dbReference type="PANTHER" id="PTHR47396:SF1">
    <property type="entry name" value="ATP-DEPENDENT HELICASE IRC3-RELATED"/>
    <property type="match status" value="1"/>
</dbReference>
<evidence type="ECO:0000313" key="5">
    <source>
        <dbReference type="Proteomes" id="UP000712713"/>
    </source>
</evidence>
<dbReference type="PROSITE" id="PS50035">
    <property type="entry name" value="PLD"/>
    <property type="match status" value="1"/>
</dbReference>
<dbReference type="SUPFAM" id="SSF52540">
    <property type="entry name" value="P-loop containing nucleoside triphosphate hydrolases"/>
    <property type="match status" value="1"/>
</dbReference>
<keyword evidence="4" id="KW-0378">Hydrolase</keyword>
<dbReference type="InterPro" id="IPR006935">
    <property type="entry name" value="Helicase/UvrB_N"/>
</dbReference>
<dbReference type="GO" id="GO:0003677">
    <property type="term" value="F:DNA binding"/>
    <property type="evidence" value="ECO:0007669"/>
    <property type="project" value="InterPro"/>
</dbReference>
<comment type="caution">
    <text evidence="4">The sequence shown here is derived from an EMBL/GenBank/DDBJ whole genome shotgun (WGS) entry which is preliminary data.</text>
</comment>
<evidence type="ECO:0000313" key="4">
    <source>
        <dbReference type="EMBL" id="HJE50882.1"/>
    </source>
</evidence>
<protein>
    <submittedName>
        <fullName evidence="4">DEAD/DEAH box helicase</fullName>
    </submittedName>
</protein>
<dbReference type="GO" id="GO:0006793">
    <property type="term" value="P:phosphorus metabolic process"/>
    <property type="evidence" value="ECO:0007669"/>
    <property type="project" value="UniProtKB-ARBA"/>
</dbReference>
<dbReference type="PROSITE" id="PS51192">
    <property type="entry name" value="HELICASE_ATP_BIND_1"/>
    <property type="match status" value="1"/>
</dbReference>
<dbReference type="GO" id="GO:0005524">
    <property type="term" value="F:ATP binding"/>
    <property type="evidence" value="ECO:0007669"/>
    <property type="project" value="InterPro"/>
</dbReference>
<dbReference type="Pfam" id="PF26350">
    <property type="entry name" value="DUF8090"/>
    <property type="match status" value="1"/>
</dbReference>
<feature type="domain" description="Helicase ATP-binding" evidence="2">
    <location>
        <begin position="228"/>
        <end position="380"/>
    </location>
</feature>
<evidence type="ECO:0000259" key="3">
    <source>
        <dbReference type="PROSITE" id="PS51194"/>
    </source>
</evidence>
<gene>
    <name evidence="4" type="ORF">K8V15_02705</name>
</gene>
<dbReference type="GO" id="GO:0005829">
    <property type="term" value="C:cytosol"/>
    <property type="evidence" value="ECO:0007669"/>
    <property type="project" value="TreeGrafter"/>
</dbReference>
<dbReference type="SMART" id="SM00487">
    <property type="entry name" value="DEXDc"/>
    <property type="match status" value="1"/>
</dbReference>
<dbReference type="InterPro" id="IPR058403">
    <property type="entry name" value="DUF8090"/>
</dbReference>
<dbReference type="Gene3D" id="3.40.50.300">
    <property type="entry name" value="P-loop containing nucleotide triphosphate hydrolases"/>
    <property type="match status" value="2"/>
</dbReference>
<dbReference type="Pfam" id="PF13091">
    <property type="entry name" value="PLDc_2"/>
    <property type="match status" value="1"/>
</dbReference>
<dbReference type="PANTHER" id="PTHR47396">
    <property type="entry name" value="TYPE I RESTRICTION ENZYME ECOKI R PROTEIN"/>
    <property type="match status" value="1"/>
</dbReference>
<dbReference type="Proteomes" id="UP000712713">
    <property type="component" value="Unassembled WGS sequence"/>
</dbReference>
<dbReference type="InterPro" id="IPR027417">
    <property type="entry name" value="P-loop_NTPase"/>
</dbReference>
<keyword evidence="4" id="KW-0347">Helicase</keyword>
<dbReference type="Pfam" id="PF11907">
    <property type="entry name" value="DUF3427"/>
    <property type="match status" value="1"/>
</dbReference>
<sequence length="960" mass="107214">MSWATGFARDVDFGFITGDTHSPRVDHPEVVANAEGHTVLRSIRSELARCKAFTFSVAFVSPRAIALLKQELLEFTGRGTIITSDYLSFNSPAAFAELLSLSALGIDVRIHSSKAYHPKGYVFEHENSITVMMGSANLTEHALVDNHEWNLKVTASHRSDLHRQVQDLLALQSAESSALTQEWIDVYAQAYNPPAPRPSRPTTAAVPRPKVEILPNQMQRAALKEIAAVREAGERRAVVISATGTGKTMLSALDVRAAGVDRVLFLAHREQILDRTIFEYQKVLGGDTSDYGKIAGSRKEFDRRYVFATVQSLSRPEHLAAIHPRDFDYVIIDEAHRSGAETYQRILSHLQPEFVLGMTATPERLDGFNVFELFDHNVPYEIRLNDALEADMLTPFHYYGVTDVTFDDGTTADAETDLRYLISPERIRHLVNALETYGHAGVPPRGLIFASRKSEAAELARALTGQQVHGRYLRCLALSGDDTVAAREAAVAELEAGNLHYLVTVDVFNEGVDIPTVNQIVMLRNTQSPTVFVQQLGRGLRKAPDKDYVVVIDVIGNYANNYMIPIALFGDSSLNKESIRQKLISAEESGVLAGLSSVRFDRISQQRVLDSLKQVKLDSLTELKRAMAAMRNRVGDVPKLWDFHRFDSTDPVILATKKRHYPALTHHLMGAPLSLSAEEDQALHLLSTELMTSKRLHEFVYIELLLRGWVVTPEAFHSELIARGLRATSREINSTPQTFTLEGYPEAEVKKYQRGVAEKIGDGVRILPHVLEAYRSGGQFADELTDVIRTGQAVVSSRYHSAPLFTIGRQYGRRDAARLLGWARSFTAIIYGYKVDVATGVCPIFVTLHKSDDVAASVAYQDTLVDESTMRWFSKSRRTLVSDEIQPILSNEVELHVFVKRDDADGGDFYYLGQARSEAARQEQMPGKDGELLDVVTMDLKFLRPIERSLFDYFHPTITE</sequence>
<dbReference type="CDD" id="cd09204">
    <property type="entry name" value="PLDc_N_DEXD_b2"/>
    <property type="match status" value="1"/>
</dbReference>
<dbReference type="GO" id="GO:0016787">
    <property type="term" value="F:hydrolase activity"/>
    <property type="evidence" value="ECO:0007669"/>
    <property type="project" value="InterPro"/>
</dbReference>
<organism evidence="4 5">
    <name type="scientific">Tessaracoccus flavescens</name>
    <dbReference type="NCBI Taxonomy" id="399497"/>
    <lineage>
        <taxon>Bacteria</taxon>
        <taxon>Bacillati</taxon>
        <taxon>Actinomycetota</taxon>
        <taxon>Actinomycetes</taxon>
        <taxon>Propionibacteriales</taxon>
        <taxon>Propionibacteriaceae</taxon>
        <taxon>Tessaracoccus</taxon>
    </lineage>
</organism>
<dbReference type="EMBL" id="DYZF01000064">
    <property type="protein sequence ID" value="HJE50882.1"/>
    <property type="molecule type" value="Genomic_DNA"/>
</dbReference>
<reference evidence="4" key="2">
    <citation type="submission" date="2021-09" db="EMBL/GenBank/DDBJ databases">
        <authorList>
            <person name="Gilroy R."/>
        </authorList>
    </citation>
    <scope>NUCLEOTIDE SEQUENCE</scope>
    <source>
        <strain evidence="4">ChiGjej3B3-7470</strain>
    </source>
</reference>
<dbReference type="InterPro" id="IPR050742">
    <property type="entry name" value="Helicase_Restrict-Modif_Enz"/>
</dbReference>
<dbReference type="Pfam" id="PF00271">
    <property type="entry name" value="Helicase_C"/>
    <property type="match status" value="1"/>
</dbReference>
<dbReference type="InterPro" id="IPR001650">
    <property type="entry name" value="Helicase_C-like"/>
</dbReference>
<evidence type="ECO:0000259" key="1">
    <source>
        <dbReference type="PROSITE" id="PS50035"/>
    </source>
</evidence>
<dbReference type="Gene3D" id="3.30.870.10">
    <property type="entry name" value="Endonuclease Chain A"/>
    <property type="match status" value="1"/>
</dbReference>
<reference evidence="4" key="1">
    <citation type="journal article" date="2021" name="PeerJ">
        <title>Extensive microbial diversity within the chicken gut microbiome revealed by metagenomics and culture.</title>
        <authorList>
            <person name="Gilroy R."/>
            <person name="Ravi A."/>
            <person name="Getino M."/>
            <person name="Pursley I."/>
            <person name="Horton D.L."/>
            <person name="Alikhan N.F."/>
            <person name="Baker D."/>
            <person name="Gharbi K."/>
            <person name="Hall N."/>
            <person name="Watson M."/>
            <person name="Adriaenssens E.M."/>
            <person name="Foster-Nyarko E."/>
            <person name="Jarju S."/>
            <person name="Secka A."/>
            <person name="Antonio M."/>
            <person name="Oren A."/>
            <person name="Chaudhuri R.R."/>
            <person name="La Ragione R."/>
            <person name="Hildebrand F."/>
            <person name="Pallen M.J."/>
        </authorList>
    </citation>
    <scope>NUCLEOTIDE SEQUENCE</scope>
    <source>
        <strain evidence="4">ChiGjej3B3-7470</strain>
    </source>
</reference>
<dbReference type="AlphaFoldDB" id="A0A921ELP1"/>
<dbReference type="PROSITE" id="PS51194">
    <property type="entry name" value="HELICASE_CTER"/>
    <property type="match status" value="1"/>
</dbReference>